<evidence type="ECO:0000313" key="3">
    <source>
        <dbReference type="Proteomes" id="UP001139700"/>
    </source>
</evidence>
<proteinExistence type="predicted"/>
<dbReference type="RefSeq" id="WP_234611581.1">
    <property type="nucleotide sequence ID" value="NZ_CP098806.1"/>
</dbReference>
<dbReference type="Gene3D" id="3.40.630.30">
    <property type="match status" value="1"/>
</dbReference>
<dbReference type="InterPro" id="IPR000182">
    <property type="entry name" value="GNAT_dom"/>
</dbReference>
<dbReference type="EMBL" id="JAJTTA010000001">
    <property type="protein sequence ID" value="MCF0039114.1"/>
    <property type="molecule type" value="Genomic_DNA"/>
</dbReference>
<dbReference type="Proteomes" id="UP001139700">
    <property type="component" value="Unassembled WGS sequence"/>
</dbReference>
<dbReference type="PROSITE" id="PS51186">
    <property type="entry name" value="GNAT"/>
    <property type="match status" value="1"/>
</dbReference>
<dbReference type="Pfam" id="PF13302">
    <property type="entry name" value="Acetyltransf_3"/>
    <property type="match status" value="1"/>
</dbReference>
<feature type="domain" description="N-acetyltransferase" evidence="1">
    <location>
        <begin position="11"/>
        <end position="170"/>
    </location>
</feature>
<keyword evidence="3" id="KW-1185">Reference proteome</keyword>
<dbReference type="InterPro" id="IPR016181">
    <property type="entry name" value="Acyl_CoA_acyltransferase"/>
</dbReference>
<reference evidence="2" key="1">
    <citation type="submission" date="2021-12" db="EMBL/GenBank/DDBJ databases">
        <title>Novel species in genus Dyadobacter.</title>
        <authorList>
            <person name="Ma C."/>
        </authorList>
    </citation>
    <scope>NUCLEOTIDE SEQUENCE</scope>
    <source>
        <strain evidence="2">CY399</strain>
    </source>
</reference>
<gene>
    <name evidence="2" type="ORF">LXM24_03385</name>
</gene>
<protein>
    <submittedName>
        <fullName evidence="2">GNAT family N-acetyltransferase</fullName>
    </submittedName>
</protein>
<dbReference type="AlphaFoldDB" id="A0A9X1P5B3"/>
<organism evidence="2 3">
    <name type="scientific">Dyadobacter fanqingshengii</name>
    <dbReference type="NCBI Taxonomy" id="2906443"/>
    <lineage>
        <taxon>Bacteria</taxon>
        <taxon>Pseudomonadati</taxon>
        <taxon>Bacteroidota</taxon>
        <taxon>Cytophagia</taxon>
        <taxon>Cytophagales</taxon>
        <taxon>Spirosomataceae</taxon>
        <taxon>Dyadobacter</taxon>
    </lineage>
</organism>
<dbReference type="PANTHER" id="PTHR43415:SF3">
    <property type="entry name" value="GNAT-FAMILY ACETYLTRANSFERASE"/>
    <property type="match status" value="1"/>
</dbReference>
<evidence type="ECO:0000313" key="2">
    <source>
        <dbReference type="EMBL" id="MCF0039114.1"/>
    </source>
</evidence>
<sequence>MKATILESERLVLQPLTSTHLSEKYVNWLNDPEVNKYLASGGNYTYEMLQDYIDKHEREETLFWAIIIKQTGEHIGNIKISPVDELNNTGEYGIMIGDRESWGKGFAREASCLVIDYCFKQLRLSGITLGVLKSNSGAVKLYRKLNFTELDFVSNEKYSTDTLRMFLRNE</sequence>
<evidence type="ECO:0000259" key="1">
    <source>
        <dbReference type="PROSITE" id="PS51186"/>
    </source>
</evidence>
<dbReference type="GO" id="GO:0016747">
    <property type="term" value="F:acyltransferase activity, transferring groups other than amino-acyl groups"/>
    <property type="evidence" value="ECO:0007669"/>
    <property type="project" value="InterPro"/>
</dbReference>
<dbReference type="PANTHER" id="PTHR43415">
    <property type="entry name" value="SPERMIDINE N(1)-ACETYLTRANSFERASE"/>
    <property type="match status" value="1"/>
</dbReference>
<comment type="caution">
    <text evidence="2">The sequence shown here is derived from an EMBL/GenBank/DDBJ whole genome shotgun (WGS) entry which is preliminary data.</text>
</comment>
<name>A0A9X1P5B3_9BACT</name>
<accession>A0A9X1P5B3</accession>
<dbReference type="SUPFAM" id="SSF55729">
    <property type="entry name" value="Acyl-CoA N-acyltransferases (Nat)"/>
    <property type="match status" value="1"/>
</dbReference>